<evidence type="ECO:0000256" key="16">
    <source>
        <dbReference type="SAM" id="Phobius"/>
    </source>
</evidence>
<keyword evidence="8" id="KW-0378">Hydrolase</keyword>
<evidence type="ECO:0000256" key="9">
    <source>
        <dbReference type="ARBA" id="ARBA00022960"/>
    </source>
</evidence>
<dbReference type="PANTHER" id="PTHR32282">
    <property type="entry name" value="BINDING PROTEIN TRANSPEPTIDASE, PUTATIVE-RELATED"/>
    <property type="match status" value="1"/>
</dbReference>
<keyword evidence="20" id="KW-1185">Reference proteome</keyword>
<dbReference type="GO" id="GO:0006508">
    <property type="term" value="P:proteolysis"/>
    <property type="evidence" value="ECO:0007669"/>
    <property type="project" value="UniProtKB-KW"/>
</dbReference>
<dbReference type="SUPFAM" id="SSF53955">
    <property type="entry name" value="Lysozyme-like"/>
    <property type="match status" value="1"/>
</dbReference>
<evidence type="ECO:0000256" key="1">
    <source>
        <dbReference type="ARBA" id="ARBA00004752"/>
    </source>
</evidence>
<dbReference type="Gene3D" id="3.40.710.10">
    <property type="entry name" value="DD-peptidase/beta-lactamase superfamily"/>
    <property type="match status" value="1"/>
</dbReference>
<keyword evidence="5" id="KW-0645">Protease</keyword>
<dbReference type="InterPro" id="IPR036950">
    <property type="entry name" value="PBP_transglycosylase"/>
</dbReference>
<dbReference type="Pfam" id="PF00912">
    <property type="entry name" value="Transgly"/>
    <property type="match status" value="1"/>
</dbReference>
<keyword evidence="7" id="KW-0808">Transferase</keyword>
<comment type="pathway">
    <text evidence="1">Cell wall biogenesis; peptidoglycan biosynthesis.</text>
</comment>
<dbReference type="InterPro" id="IPR001460">
    <property type="entry name" value="PCN-bd_Tpept"/>
</dbReference>
<proteinExistence type="inferred from homology"/>
<comment type="catalytic activity">
    <reaction evidence="14">
        <text>[GlcNAc-(1-&gt;4)-Mur2Ac(oyl-L-Ala-gamma-D-Glu-L-Lys-D-Ala-D-Ala)](n)-di-trans,octa-cis-undecaprenyl diphosphate + beta-D-GlcNAc-(1-&gt;4)-Mur2Ac(oyl-L-Ala-gamma-D-Glu-L-Lys-D-Ala-D-Ala)-di-trans,octa-cis-undecaprenyl diphosphate = [GlcNAc-(1-&gt;4)-Mur2Ac(oyl-L-Ala-gamma-D-Glu-L-Lys-D-Ala-D-Ala)](n+1)-di-trans,octa-cis-undecaprenyl diphosphate + di-trans,octa-cis-undecaprenyl diphosphate + H(+)</text>
        <dbReference type="Rhea" id="RHEA:23708"/>
        <dbReference type="Rhea" id="RHEA-COMP:9602"/>
        <dbReference type="Rhea" id="RHEA-COMP:9603"/>
        <dbReference type="ChEBI" id="CHEBI:15378"/>
        <dbReference type="ChEBI" id="CHEBI:58405"/>
        <dbReference type="ChEBI" id="CHEBI:60033"/>
        <dbReference type="ChEBI" id="CHEBI:78435"/>
        <dbReference type="EC" id="2.4.99.28"/>
    </reaction>
</comment>
<keyword evidence="9" id="KW-0133">Cell shape</keyword>
<reference evidence="19 20" key="1">
    <citation type="submission" date="2018-06" db="EMBL/GenBank/DDBJ databases">
        <title>Genomic Encyclopedia of Type Strains, Phase IV (KMG-IV): sequencing the most valuable type-strain genomes for metagenomic binning, comparative biology and taxonomic classification.</title>
        <authorList>
            <person name="Goeker M."/>
        </authorList>
    </citation>
    <scope>NUCLEOTIDE SEQUENCE [LARGE SCALE GENOMIC DNA]</scope>
    <source>
        <strain evidence="19 20">DSM 24875</strain>
    </source>
</reference>
<evidence type="ECO:0000256" key="2">
    <source>
        <dbReference type="ARBA" id="ARBA00007090"/>
    </source>
</evidence>
<dbReference type="GO" id="GO:0008658">
    <property type="term" value="F:penicillin binding"/>
    <property type="evidence" value="ECO:0007669"/>
    <property type="project" value="InterPro"/>
</dbReference>
<evidence type="ECO:0000256" key="15">
    <source>
        <dbReference type="SAM" id="MobiDB-lite"/>
    </source>
</evidence>
<keyword evidence="16" id="KW-0472">Membrane</keyword>
<keyword evidence="4" id="KW-0121">Carboxypeptidase</keyword>
<protein>
    <submittedName>
        <fullName evidence="19">Penicillin-binding protein 1A</fullName>
    </submittedName>
</protein>
<evidence type="ECO:0000256" key="8">
    <source>
        <dbReference type="ARBA" id="ARBA00022801"/>
    </source>
</evidence>
<evidence type="ECO:0000259" key="18">
    <source>
        <dbReference type="Pfam" id="PF00912"/>
    </source>
</evidence>
<dbReference type="AlphaFoldDB" id="A0A366FI75"/>
<dbReference type="Pfam" id="PF00905">
    <property type="entry name" value="Transpeptidase"/>
    <property type="match status" value="1"/>
</dbReference>
<dbReference type="FunFam" id="1.10.3810.10:FF:000001">
    <property type="entry name" value="Penicillin-binding protein 1A"/>
    <property type="match status" value="1"/>
</dbReference>
<comment type="catalytic activity">
    <reaction evidence="13">
        <text>Preferential cleavage: (Ac)2-L-Lys-D-Ala-|-D-Ala. Also transpeptidation of peptidyl-alanyl moieties that are N-acyl substituents of D-alanine.</text>
        <dbReference type="EC" id="3.4.16.4"/>
    </reaction>
</comment>
<keyword evidence="11" id="KW-0511">Multifunctional enzyme</keyword>
<dbReference type="InterPro" id="IPR001264">
    <property type="entry name" value="Glyco_trans_51"/>
</dbReference>
<evidence type="ECO:0000256" key="10">
    <source>
        <dbReference type="ARBA" id="ARBA00022984"/>
    </source>
</evidence>
<evidence type="ECO:0000259" key="17">
    <source>
        <dbReference type="Pfam" id="PF00905"/>
    </source>
</evidence>
<evidence type="ECO:0000256" key="11">
    <source>
        <dbReference type="ARBA" id="ARBA00023268"/>
    </source>
</evidence>
<dbReference type="Gene3D" id="1.10.3810.10">
    <property type="entry name" value="Biosynthetic peptidoglycan transglycosylase-like"/>
    <property type="match status" value="1"/>
</dbReference>
<feature type="region of interest" description="Disordered" evidence="15">
    <location>
        <begin position="684"/>
        <end position="762"/>
    </location>
</feature>
<feature type="compositionally biased region" description="Pro residues" evidence="15">
    <location>
        <begin position="736"/>
        <end position="751"/>
    </location>
</feature>
<dbReference type="NCBIfam" id="TIGR02074">
    <property type="entry name" value="PBP_1a_fam"/>
    <property type="match status" value="1"/>
</dbReference>
<comment type="similarity">
    <text evidence="2">In the C-terminal section; belongs to the transpeptidase family.</text>
</comment>
<dbReference type="GO" id="GO:0009252">
    <property type="term" value="P:peptidoglycan biosynthetic process"/>
    <property type="evidence" value="ECO:0007669"/>
    <property type="project" value="UniProtKB-UniPathway"/>
</dbReference>
<evidence type="ECO:0000256" key="13">
    <source>
        <dbReference type="ARBA" id="ARBA00034000"/>
    </source>
</evidence>
<feature type="compositionally biased region" description="Basic and acidic residues" evidence="15">
    <location>
        <begin position="12"/>
        <end position="35"/>
    </location>
</feature>
<dbReference type="GO" id="GO:0071555">
    <property type="term" value="P:cell wall organization"/>
    <property type="evidence" value="ECO:0007669"/>
    <property type="project" value="UniProtKB-KW"/>
</dbReference>
<feature type="domain" description="Penicillin-binding protein transpeptidase" evidence="17">
    <location>
        <begin position="387"/>
        <end position="619"/>
    </location>
</feature>
<dbReference type="GO" id="GO:0008955">
    <property type="term" value="F:peptidoglycan glycosyltransferase activity"/>
    <property type="evidence" value="ECO:0007669"/>
    <property type="project" value="UniProtKB-EC"/>
</dbReference>
<dbReference type="GO" id="GO:0008360">
    <property type="term" value="P:regulation of cell shape"/>
    <property type="evidence" value="ECO:0007669"/>
    <property type="project" value="UniProtKB-KW"/>
</dbReference>
<comment type="caution">
    <text evidence="19">The sequence shown here is derived from an EMBL/GenBank/DDBJ whole genome shotgun (WGS) entry which is preliminary data.</text>
</comment>
<evidence type="ECO:0000256" key="7">
    <source>
        <dbReference type="ARBA" id="ARBA00022679"/>
    </source>
</evidence>
<evidence type="ECO:0000256" key="4">
    <source>
        <dbReference type="ARBA" id="ARBA00022645"/>
    </source>
</evidence>
<feature type="domain" description="Glycosyl transferase family 51" evidence="18">
    <location>
        <begin position="140"/>
        <end position="301"/>
    </location>
</feature>
<keyword evidence="12" id="KW-0961">Cell wall biogenesis/degradation</keyword>
<name>A0A366FI75_9HYPH</name>
<evidence type="ECO:0000256" key="12">
    <source>
        <dbReference type="ARBA" id="ARBA00023316"/>
    </source>
</evidence>
<gene>
    <name evidence="19" type="ORF">DFR50_11188</name>
</gene>
<feature type="transmembrane region" description="Helical" evidence="16">
    <location>
        <begin position="79"/>
        <end position="102"/>
    </location>
</feature>
<dbReference type="GO" id="GO:0030288">
    <property type="term" value="C:outer membrane-bounded periplasmic space"/>
    <property type="evidence" value="ECO:0007669"/>
    <property type="project" value="TreeGrafter"/>
</dbReference>
<evidence type="ECO:0000256" key="5">
    <source>
        <dbReference type="ARBA" id="ARBA00022670"/>
    </source>
</evidence>
<feature type="compositionally biased region" description="Basic residues" evidence="15">
    <location>
        <begin position="1"/>
        <end position="11"/>
    </location>
</feature>
<evidence type="ECO:0000313" key="19">
    <source>
        <dbReference type="EMBL" id="RBP13826.1"/>
    </source>
</evidence>
<evidence type="ECO:0000256" key="3">
    <source>
        <dbReference type="ARBA" id="ARBA00007739"/>
    </source>
</evidence>
<dbReference type="PANTHER" id="PTHR32282:SF33">
    <property type="entry name" value="PEPTIDOGLYCAN GLYCOSYLTRANSFERASE"/>
    <property type="match status" value="1"/>
</dbReference>
<dbReference type="RefSeq" id="WP_113889378.1">
    <property type="nucleotide sequence ID" value="NZ_QNRK01000011.1"/>
</dbReference>
<dbReference type="InterPro" id="IPR023346">
    <property type="entry name" value="Lysozyme-like_dom_sf"/>
</dbReference>
<comment type="similarity">
    <text evidence="3">In the N-terminal section; belongs to the glycosyltransferase 51 family.</text>
</comment>
<keyword evidence="10" id="KW-0573">Peptidoglycan synthesis</keyword>
<evidence type="ECO:0000256" key="14">
    <source>
        <dbReference type="ARBA" id="ARBA00049902"/>
    </source>
</evidence>
<evidence type="ECO:0000313" key="20">
    <source>
        <dbReference type="Proteomes" id="UP000253529"/>
    </source>
</evidence>
<dbReference type="InterPro" id="IPR050396">
    <property type="entry name" value="Glycosyltr_51/Transpeptidase"/>
</dbReference>
<feature type="region of interest" description="Disordered" evidence="15">
    <location>
        <begin position="1"/>
        <end position="47"/>
    </location>
</feature>
<sequence>MFGRGGGKRSRARIEPRLDWPDERGDDDLRADPADRPPGGRRRSDTKFAAKSAAKFVAEPARGRQARRRPLIGSLFRRLVYWSVVASVWGAIALVGVVGYYASRLPPIDQLAVPKRPPNIAILADDGTLLVNRGDSGGPAVRLMDLPPYLPKAFIAIEDRRFYSHFGVDPLGMARALVRDIAGRGAVEGGSTLTQQLAKNLFLTQERTLSRKVQEAILAIWLERRYSKDQILELYLNRVYFGAGAYGVEAASQKYFGKSARFDSLSEAALLAGLMKSPSKLAPNRNPTGAAERAGQVIAAMAEQGLITPAQAKMALASPAQAWRDKTAGAINYAADYVLDALDDTVGAIDDDIVVTTTIDARMQTEAERAVADELSAKGQKFGVGQGALVALDPTGGVKALVGGRSYAESQFNRAVAAKRQPGSSFKPFVYLAALEKGLTPDTVREDAPISVKGWNPENYSREYFGPVTLTKGLSLSLNTVAVRLGLEVGPKTVCATAHRLGVTSDLEPNASIALGTSAVTPLEMASAYAAFANGGIGVQPHVITKVRTTGGKLLYVRRNASFGRVIEPQYVPMMNSMMQETLLTGTARKAELPGWQAAGKTGTSQDFRDAWFIGYTSYIVTAVWLGNDDDSPTKKVSGGNLPVEIWSRFMKAAHQNVSPVPLPLGTWQAQPSNPFAPLLAPFAGGGQPQPQPLPPGMIPQAGGRGGARPVAAAPVAVAPSEPAPAPRPAGRAPSLPAPGDAPVPPAPIPDAQPGRKTNDFLNRIFGTL</sequence>
<dbReference type="OrthoDB" id="9766909at2"/>
<dbReference type="GO" id="GO:0009002">
    <property type="term" value="F:serine-type D-Ala-D-Ala carboxypeptidase activity"/>
    <property type="evidence" value="ECO:0007669"/>
    <property type="project" value="UniProtKB-EC"/>
</dbReference>
<keyword evidence="6" id="KW-0328">Glycosyltransferase</keyword>
<evidence type="ECO:0000256" key="6">
    <source>
        <dbReference type="ARBA" id="ARBA00022676"/>
    </source>
</evidence>
<dbReference type="EMBL" id="QNRK01000011">
    <property type="protein sequence ID" value="RBP13826.1"/>
    <property type="molecule type" value="Genomic_DNA"/>
</dbReference>
<dbReference type="SUPFAM" id="SSF56601">
    <property type="entry name" value="beta-lactamase/transpeptidase-like"/>
    <property type="match status" value="1"/>
</dbReference>
<dbReference type="UniPathway" id="UPA00219"/>
<keyword evidence="16" id="KW-0812">Transmembrane</keyword>
<feature type="compositionally biased region" description="Low complexity" evidence="15">
    <location>
        <begin position="708"/>
        <end position="721"/>
    </location>
</feature>
<organism evidence="19 20">
    <name type="scientific">Roseiarcus fermentans</name>
    <dbReference type="NCBI Taxonomy" id="1473586"/>
    <lineage>
        <taxon>Bacteria</taxon>
        <taxon>Pseudomonadati</taxon>
        <taxon>Pseudomonadota</taxon>
        <taxon>Alphaproteobacteria</taxon>
        <taxon>Hyphomicrobiales</taxon>
        <taxon>Roseiarcaceae</taxon>
        <taxon>Roseiarcus</taxon>
    </lineage>
</organism>
<accession>A0A366FI75</accession>
<dbReference type="Proteomes" id="UP000253529">
    <property type="component" value="Unassembled WGS sequence"/>
</dbReference>
<keyword evidence="16" id="KW-1133">Transmembrane helix</keyword>
<dbReference type="InterPro" id="IPR012338">
    <property type="entry name" value="Beta-lactam/transpept-like"/>
</dbReference>